<protein>
    <submittedName>
        <fullName evidence="2">Uncharacterized protein</fullName>
    </submittedName>
</protein>
<sequence length="356" mass="36654">MRTAMRTVIFACLMALALADTTGTALPGYDYTFGSDVQGYLDISQDVCDIAAAADASDWATADTLYRVGRNSIRSTGELRTLQGWAIDGSDEEAHWGLFSRYYGNDSAWLDTFITAGLEGEDPWTSDAARAQIVKKGIQSNLLTAYMFHEVDEAVEEIEAGETDPAGGAPHVIDEAAAIYFSNKCAAGGIADVATKRATTFGTLVAAADGTCVAPTNVAAAAALKAMQAAALAGDVAAYSTAAMGLEKVIVTIFTQATLTYASELQEIVEAGSETAGALPDTAEAAAEGTAFFRTIAPLVAQVSEEDAATISALLAAPTATMAGEISDAFQATLDAYAITPAELGTLNAASACTSA</sequence>
<dbReference type="Proteomes" id="UP001055712">
    <property type="component" value="Unassembled WGS sequence"/>
</dbReference>
<evidence type="ECO:0000256" key="1">
    <source>
        <dbReference type="SAM" id="SignalP"/>
    </source>
</evidence>
<keyword evidence="1" id="KW-0732">Signal</keyword>
<organism evidence="2 3">
    <name type="scientific">Chlorella vulgaris</name>
    <name type="common">Green alga</name>
    <dbReference type="NCBI Taxonomy" id="3077"/>
    <lineage>
        <taxon>Eukaryota</taxon>
        <taxon>Viridiplantae</taxon>
        <taxon>Chlorophyta</taxon>
        <taxon>core chlorophytes</taxon>
        <taxon>Trebouxiophyceae</taxon>
        <taxon>Chlorellales</taxon>
        <taxon>Chlorellaceae</taxon>
        <taxon>Chlorella clade</taxon>
        <taxon>Chlorella</taxon>
    </lineage>
</organism>
<feature type="signal peptide" evidence="1">
    <location>
        <begin position="1"/>
        <end position="19"/>
    </location>
</feature>
<reference evidence="2" key="2">
    <citation type="submission" date="2020-11" db="EMBL/GenBank/DDBJ databases">
        <authorList>
            <person name="Cecchin M."/>
            <person name="Marcolungo L."/>
            <person name="Rossato M."/>
            <person name="Girolomoni L."/>
            <person name="Cosentino E."/>
            <person name="Cuine S."/>
            <person name="Li-Beisson Y."/>
            <person name="Delledonne M."/>
            <person name="Ballottari M."/>
        </authorList>
    </citation>
    <scope>NUCLEOTIDE SEQUENCE</scope>
    <source>
        <strain evidence="2">211/11P</strain>
        <tissue evidence="2">Whole cell</tissue>
    </source>
</reference>
<evidence type="ECO:0000313" key="2">
    <source>
        <dbReference type="EMBL" id="KAI3427249.1"/>
    </source>
</evidence>
<evidence type="ECO:0000313" key="3">
    <source>
        <dbReference type="Proteomes" id="UP001055712"/>
    </source>
</evidence>
<accession>A0A9D4YUN3</accession>
<name>A0A9D4YUN3_CHLVU</name>
<dbReference type="Pfam" id="PF07692">
    <property type="entry name" value="Fea1"/>
    <property type="match status" value="1"/>
</dbReference>
<feature type="chain" id="PRO_5039106431" evidence="1">
    <location>
        <begin position="20"/>
        <end position="356"/>
    </location>
</feature>
<reference evidence="2" key="1">
    <citation type="journal article" date="2019" name="Plant J.">
        <title>Chlorella vulgaris genome assembly and annotation reveals the molecular basis for metabolic acclimation to high light conditions.</title>
        <authorList>
            <person name="Cecchin M."/>
            <person name="Marcolungo L."/>
            <person name="Rossato M."/>
            <person name="Girolomoni L."/>
            <person name="Cosentino E."/>
            <person name="Cuine S."/>
            <person name="Li-Beisson Y."/>
            <person name="Delledonne M."/>
            <person name="Ballottari M."/>
        </authorList>
    </citation>
    <scope>NUCLEOTIDE SEQUENCE</scope>
    <source>
        <strain evidence="2">211/11P</strain>
    </source>
</reference>
<proteinExistence type="predicted"/>
<dbReference type="InterPro" id="IPR011643">
    <property type="entry name" value="HCR1"/>
</dbReference>
<dbReference type="AlphaFoldDB" id="A0A9D4YUN3"/>
<keyword evidence="3" id="KW-1185">Reference proteome</keyword>
<comment type="caution">
    <text evidence="2">The sequence shown here is derived from an EMBL/GenBank/DDBJ whole genome shotgun (WGS) entry which is preliminary data.</text>
</comment>
<dbReference type="EMBL" id="SIDB01000010">
    <property type="protein sequence ID" value="KAI3427249.1"/>
    <property type="molecule type" value="Genomic_DNA"/>
</dbReference>
<dbReference type="OrthoDB" id="514063at2759"/>
<gene>
    <name evidence="2" type="ORF">D9Q98_007183</name>
</gene>